<sequence length="118" mass="13016">MKVHAAWVVLIQWMGAHESHRLMTALACILRHGTGTVLWQCRVYGTGGSLIVGWVITWSMHTEAFIPHSLGIPTDWHASISVSTAIPTERFLPLPVEIRPLLHVCTESNLAGLLDVSI</sequence>
<keyword evidence="2" id="KW-1185">Reference proteome</keyword>
<protein>
    <submittedName>
        <fullName evidence="1">Uncharacterized protein</fullName>
    </submittedName>
</protein>
<reference evidence="1 2" key="1">
    <citation type="submission" date="2016-03" db="EMBL/GenBank/DDBJ databases">
        <title>Whole genome sequencing of Grifola frondosa 9006-11.</title>
        <authorList>
            <person name="Min B."/>
            <person name="Park H."/>
            <person name="Kim J.-G."/>
            <person name="Cho H."/>
            <person name="Oh Y.-L."/>
            <person name="Kong W.-S."/>
            <person name="Choi I.-G."/>
        </authorList>
    </citation>
    <scope>NUCLEOTIDE SEQUENCE [LARGE SCALE GENOMIC DNA]</scope>
    <source>
        <strain evidence="1 2">9006-11</strain>
    </source>
</reference>
<name>A0A1C7LNF2_GRIFR</name>
<comment type="caution">
    <text evidence="1">The sequence shown here is derived from an EMBL/GenBank/DDBJ whole genome shotgun (WGS) entry which is preliminary data.</text>
</comment>
<dbReference type="AlphaFoldDB" id="A0A1C7LNF2"/>
<accession>A0A1C7LNF2</accession>
<organism evidence="1 2">
    <name type="scientific">Grifola frondosa</name>
    <name type="common">Maitake</name>
    <name type="synonym">Polyporus frondosus</name>
    <dbReference type="NCBI Taxonomy" id="5627"/>
    <lineage>
        <taxon>Eukaryota</taxon>
        <taxon>Fungi</taxon>
        <taxon>Dikarya</taxon>
        <taxon>Basidiomycota</taxon>
        <taxon>Agaricomycotina</taxon>
        <taxon>Agaricomycetes</taxon>
        <taxon>Polyporales</taxon>
        <taxon>Grifolaceae</taxon>
        <taxon>Grifola</taxon>
    </lineage>
</organism>
<evidence type="ECO:0000313" key="1">
    <source>
        <dbReference type="EMBL" id="OBZ66130.1"/>
    </source>
</evidence>
<dbReference type="EMBL" id="LUGG01000032">
    <property type="protein sequence ID" value="OBZ66130.1"/>
    <property type="molecule type" value="Genomic_DNA"/>
</dbReference>
<dbReference type="Proteomes" id="UP000092993">
    <property type="component" value="Unassembled WGS sequence"/>
</dbReference>
<gene>
    <name evidence="1" type="ORF">A0H81_13908</name>
</gene>
<evidence type="ECO:0000313" key="2">
    <source>
        <dbReference type="Proteomes" id="UP000092993"/>
    </source>
</evidence>
<proteinExistence type="predicted"/>